<name>A0ABQ6LT52_9RHOB</name>
<dbReference type="Proteomes" id="UP001239909">
    <property type="component" value="Unassembled WGS sequence"/>
</dbReference>
<dbReference type="RefSeq" id="WP_285674546.1">
    <property type="nucleotide sequence ID" value="NZ_BSYI01000057.1"/>
</dbReference>
<proteinExistence type="predicted"/>
<feature type="chain" id="PRO_5047244168" description="Curli production assembly/transport component CsgG" evidence="1">
    <location>
        <begin position="28"/>
        <end position="324"/>
    </location>
</feature>
<protein>
    <recommendedName>
        <fullName evidence="4">Curli production assembly/transport component CsgG</fullName>
    </recommendedName>
</protein>
<dbReference type="EMBL" id="BSYI01000057">
    <property type="protein sequence ID" value="GMG85260.1"/>
    <property type="molecule type" value="Genomic_DNA"/>
</dbReference>
<keyword evidence="1" id="KW-0732">Signal</keyword>
<comment type="caution">
    <text evidence="2">The sequence shown here is derived from an EMBL/GenBank/DDBJ whole genome shotgun (WGS) entry which is preliminary data.</text>
</comment>
<keyword evidence="3" id="KW-1185">Reference proteome</keyword>
<sequence>MWIKTLAAGIAGLALFGGTFTATPSVAQDIPNVLVMTEDFDQDTVPRNSRVQRNILSGLNDRLNQRGYRVFDETALGIDGYQSTTVQGRSRRTPDELIIVARTANQPIDIIVNYEVFASVEKTDFASFVKMRITGRVLDPDSGRFVGSFEVESPETFRLPVNCPRECLLEKLSTKGRDMGVELSSVLADKLDDFFGRHGGGQVTTGGGGYAAPATGGAQTGGVGFERTYTLVFDECSPEIRLDFEPYLVIFEGYLNHRPDVCSSTSCKMQYTSTIAPGKLHRNLEKMLVHSNHRGRVGVDGATYTVSCVPVRRRHPVQLDPGNW</sequence>
<evidence type="ECO:0008006" key="4">
    <source>
        <dbReference type="Google" id="ProtNLM"/>
    </source>
</evidence>
<accession>A0ABQ6LT52</accession>
<evidence type="ECO:0000313" key="3">
    <source>
        <dbReference type="Proteomes" id="UP001239909"/>
    </source>
</evidence>
<feature type="signal peptide" evidence="1">
    <location>
        <begin position="1"/>
        <end position="27"/>
    </location>
</feature>
<evidence type="ECO:0000313" key="2">
    <source>
        <dbReference type="EMBL" id="GMG85260.1"/>
    </source>
</evidence>
<gene>
    <name evidence="2" type="ORF">LNKW23_44780</name>
</gene>
<organism evidence="2 3">
    <name type="scientific">Paralimibaculum aggregatum</name>
    <dbReference type="NCBI Taxonomy" id="3036245"/>
    <lineage>
        <taxon>Bacteria</taxon>
        <taxon>Pseudomonadati</taxon>
        <taxon>Pseudomonadota</taxon>
        <taxon>Alphaproteobacteria</taxon>
        <taxon>Rhodobacterales</taxon>
        <taxon>Paracoccaceae</taxon>
        <taxon>Paralimibaculum</taxon>
    </lineage>
</organism>
<reference evidence="2 3" key="1">
    <citation type="submission" date="2023-04" db="EMBL/GenBank/DDBJ databases">
        <title>Marinoamorphus aggregata gen. nov., sp. Nov., isolate from tissue of brittle star Ophioplocus japonicus.</title>
        <authorList>
            <person name="Kawano K."/>
            <person name="Sawayama S."/>
            <person name="Nakagawa S."/>
        </authorList>
    </citation>
    <scope>NUCLEOTIDE SEQUENCE [LARGE SCALE GENOMIC DNA]</scope>
    <source>
        <strain evidence="2 3">NKW23</strain>
    </source>
</reference>
<evidence type="ECO:0000256" key="1">
    <source>
        <dbReference type="SAM" id="SignalP"/>
    </source>
</evidence>